<dbReference type="InterPro" id="IPR023346">
    <property type="entry name" value="Lysozyme-like_dom_sf"/>
</dbReference>
<dbReference type="RefSeq" id="WP_090328664.1">
    <property type="nucleotide sequence ID" value="NZ_FNSL01000001.1"/>
</dbReference>
<feature type="region of interest" description="Disordered" evidence="1">
    <location>
        <begin position="527"/>
        <end position="550"/>
    </location>
</feature>
<proteinExistence type="predicted"/>
<evidence type="ECO:0000313" key="3">
    <source>
        <dbReference type="EMBL" id="SEB54556.1"/>
    </source>
</evidence>
<dbReference type="SUPFAM" id="SSF53955">
    <property type="entry name" value="Lysozyme-like"/>
    <property type="match status" value="1"/>
</dbReference>
<name>A0A1H4K8D6_9HYPH</name>
<accession>A0A1H4K8D6</accession>
<dbReference type="AlphaFoldDB" id="A0A1H4K8D6"/>
<dbReference type="EMBL" id="FNSL01000001">
    <property type="protein sequence ID" value="SEB54556.1"/>
    <property type="molecule type" value="Genomic_DNA"/>
</dbReference>
<feature type="domain" description="Peptidase M15C" evidence="2">
    <location>
        <begin position="908"/>
        <end position="972"/>
    </location>
</feature>
<evidence type="ECO:0000313" key="4">
    <source>
        <dbReference type="Proteomes" id="UP000199064"/>
    </source>
</evidence>
<sequence>MPRAQVREVSAPSEIRGVASPVNTYVRPADPDRSPLHELAQGLSALDEGMSAFLDKRTKEQNDLDKQRGIAAFNRSNHTAWGEAVRQGLVPPNASPVFMEWYKKSQGNVQGLKLRDKFAIEYQQWDGRNSGDPGAFEQFVGSFLKNNLGEENDPHVLAGLNPHVDSLFTESFDRFNRERADTVYSGAVGTQGSLIISTIDGLESQGKTSETGTDYEAMWSSITALREEALTTGVLAKDYDGMIVDSIILEAERTNNTELLQLLERKLPDAEHPMSYDIKVREKRDRALDNIGNAQARQETTNAAAREKLEKQQQEQRWAEVVRVLAEDHNADVPEEIITELSRRDGDARAKIAQYRRQFADAGVLEDPSAISLVFRDIHEGATERDVLQMFDQGVIRTTETLNLALDRVEKLRKANADGRGVMGHQTAKRWQSIIQNQLGAGEFDLLGIKGLNDVSNQAMIDFDMMLLDWEERNPDATAIEREKAINEAGALIRQRIEGGGDGDAGRYKTPDGSTLQFRDGEVIHANPASRQDQPEVLPAEATPAQHPEEVEVEDGGIIDGIKSFFGFGDEESQDQDPTSSAVNALAKKYGLDPAEARRMFDERMQSLTDEDPGVDNTITNSIPEDQRSNLQNLLRNPPKLADGSSSAGNAPVEPLLSLVGHTEGTDRGDGYNETLGYGAYTGGDVDLVNMTLGEIDKLQTQMLRHPDNKWDSSAIGRYQIIRTTLRGLKKELGLTDDMKFDKKLQDRLAMHLLERRGLSKWLSGKMTDEKFMTGLSQEWASLPRADGRGSYKGQRVGTSVAGLRSALGKVRKGGTQVASLGGTEGLTPKAYSKLPVTDSRGEDQIAKFIEWNDDPVANHEDNLRSIKPDLQKVVKRAQELSQIKFVIGSGKRDAELQKKAVKWGWSKTQDSDHLHGGAVDLWPLDEDGAVVFDKKLQTQIVKAMREAANELGVKLDIGADWKSFKDLPHFAIKS</sequence>
<organism evidence="3 4">
    <name type="scientific">Nitratireductor aquibiodomus</name>
    <dbReference type="NCBI Taxonomy" id="204799"/>
    <lineage>
        <taxon>Bacteria</taxon>
        <taxon>Pseudomonadati</taxon>
        <taxon>Pseudomonadota</taxon>
        <taxon>Alphaproteobacteria</taxon>
        <taxon>Hyphomicrobiales</taxon>
        <taxon>Phyllobacteriaceae</taxon>
        <taxon>Nitratireductor</taxon>
    </lineage>
</organism>
<gene>
    <name evidence="3" type="ORF">SAMN05216452_2031</name>
</gene>
<evidence type="ECO:0000256" key="1">
    <source>
        <dbReference type="SAM" id="MobiDB-lite"/>
    </source>
</evidence>
<dbReference type="SUPFAM" id="SSF55166">
    <property type="entry name" value="Hedgehog/DD-peptidase"/>
    <property type="match status" value="1"/>
</dbReference>
<reference evidence="4" key="1">
    <citation type="submission" date="2016-10" db="EMBL/GenBank/DDBJ databases">
        <authorList>
            <person name="Varghese N."/>
            <person name="Submissions S."/>
        </authorList>
    </citation>
    <scope>NUCLEOTIDE SEQUENCE [LARGE SCALE GENOMIC DNA]</scope>
    <source>
        <strain evidence="4">ES.061</strain>
    </source>
</reference>
<dbReference type="Pfam" id="PF13539">
    <property type="entry name" value="Peptidase_M15_4"/>
    <property type="match status" value="1"/>
</dbReference>
<keyword evidence="4" id="KW-1185">Reference proteome</keyword>
<dbReference type="InterPro" id="IPR009045">
    <property type="entry name" value="Zn_M74/Hedgehog-like"/>
</dbReference>
<dbReference type="CDD" id="cd14845">
    <property type="entry name" value="L-Ala-D-Glu_peptidase_like"/>
    <property type="match status" value="1"/>
</dbReference>
<dbReference type="Proteomes" id="UP000199064">
    <property type="component" value="Unassembled WGS sequence"/>
</dbReference>
<dbReference type="Gene3D" id="3.30.1380.10">
    <property type="match status" value="1"/>
</dbReference>
<dbReference type="InterPro" id="IPR039561">
    <property type="entry name" value="Peptidase_M15C"/>
</dbReference>
<protein>
    <submittedName>
        <fullName evidence="3">Muramidase (Phage lambda lysozyme)</fullName>
    </submittedName>
</protein>
<dbReference type="Gene3D" id="1.10.530.10">
    <property type="match status" value="1"/>
</dbReference>
<evidence type="ECO:0000259" key="2">
    <source>
        <dbReference type="Pfam" id="PF13539"/>
    </source>
</evidence>